<evidence type="ECO:0000313" key="7">
    <source>
        <dbReference type="EMBL" id="UTF55659.1"/>
    </source>
</evidence>
<dbReference type="GO" id="GO:0015658">
    <property type="term" value="F:branched-chain amino acid transmembrane transporter activity"/>
    <property type="evidence" value="ECO:0007669"/>
    <property type="project" value="TreeGrafter"/>
</dbReference>
<evidence type="ECO:0000256" key="2">
    <source>
        <dbReference type="ARBA" id="ARBA00022448"/>
    </source>
</evidence>
<dbReference type="Pfam" id="PF00005">
    <property type="entry name" value="ABC_tran"/>
    <property type="match status" value="1"/>
</dbReference>
<evidence type="ECO:0000313" key="8">
    <source>
        <dbReference type="Proteomes" id="UP001056855"/>
    </source>
</evidence>
<proteinExistence type="inferred from homology"/>
<evidence type="ECO:0000256" key="4">
    <source>
        <dbReference type="ARBA" id="ARBA00022840"/>
    </source>
</evidence>
<accession>A0A9E7SVA6</accession>
<dbReference type="GO" id="GO:0015807">
    <property type="term" value="P:L-amino acid transport"/>
    <property type="evidence" value="ECO:0007669"/>
    <property type="project" value="TreeGrafter"/>
</dbReference>
<dbReference type="PROSITE" id="PS50893">
    <property type="entry name" value="ABC_TRANSPORTER_2"/>
    <property type="match status" value="1"/>
</dbReference>
<keyword evidence="5" id="KW-0029">Amino-acid transport</keyword>
<geneLocation type="plasmid" evidence="7 8">
    <name>unnamed1</name>
</geneLocation>
<dbReference type="AlphaFoldDB" id="A0A9E7SVA6"/>
<organism evidence="7 8">
    <name type="scientific">Natronosalvus rutilus</name>
    <dbReference type="NCBI Taxonomy" id="2953753"/>
    <lineage>
        <taxon>Archaea</taxon>
        <taxon>Methanobacteriati</taxon>
        <taxon>Methanobacteriota</taxon>
        <taxon>Stenosarchaea group</taxon>
        <taxon>Halobacteria</taxon>
        <taxon>Halobacteriales</taxon>
        <taxon>Natrialbaceae</taxon>
        <taxon>Natronosalvus</taxon>
    </lineage>
</organism>
<keyword evidence="7" id="KW-0614">Plasmid</keyword>
<reference evidence="7" key="1">
    <citation type="submission" date="2022-06" db="EMBL/GenBank/DDBJ databases">
        <title>Diverse halophilic archaea isolated from saline environments.</title>
        <authorList>
            <person name="Cui H.-L."/>
        </authorList>
    </citation>
    <scope>NUCLEOTIDE SEQUENCE</scope>
    <source>
        <strain evidence="7">WLHS1</strain>
        <plasmid evidence="7">unnamed1</plasmid>
    </source>
</reference>
<evidence type="ECO:0000256" key="5">
    <source>
        <dbReference type="ARBA" id="ARBA00022970"/>
    </source>
</evidence>
<comment type="similarity">
    <text evidence="1">Belongs to the ABC transporter superfamily.</text>
</comment>
<evidence type="ECO:0000256" key="1">
    <source>
        <dbReference type="ARBA" id="ARBA00005417"/>
    </source>
</evidence>
<evidence type="ECO:0000259" key="6">
    <source>
        <dbReference type="PROSITE" id="PS50893"/>
    </source>
</evidence>
<dbReference type="PROSITE" id="PS00211">
    <property type="entry name" value="ABC_TRANSPORTER_1"/>
    <property type="match status" value="1"/>
</dbReference>
<evidence type="ECO:0000256" key="3">
    <source>
        <dbReference type="ARBA" id="ARBA00022741"/>
    </source>
</evidence>
<name>A0A9E7SVA6_9EURY</name>
<dbReference type="Gene3D" id="3.40.50.300">
    <property type="entry name" value="P-loop containing nucleotide triphosphate hydrolases"/>
    <property type="match status" value="1"/>
</dbReference>
<dbReference type="PANTHER" id="PTHR43820:SF4">
    <property type="entry name" value="HIGH-AFFINITY BRANCHED-CHAIN AMINO ACID TRANSPORT ATP-BINDING PROTEIN LIVF"/>
    <property type="match status" value="1"/>
</dbReference>
<dbReference type="CDD" id="cd03224">
    <property type="entry name" value="ABC_TM1139_LivF_branched"/>
    <property type="match status" value="1"/>
</dbReference>
<dbReference type="InterPro" id="IPR017871">
    <property type="entry name" value="ABC_transporter-like_CS"/>
</dbReference>
<dbReference type="SUPFAM" id="SSF52540">
    <property type="entry name" value="P-loop containing nucleoside triphosphate hydrolases"/>
    <property type="match status" value="1"/>
</dbReference>
<dbReference type="GO" id="GO:0005524">
    <property type="term" value="F:ATP binding"/>
    <property type="evidence" value="ECO:0007669"/>
    <property type="project" value="UniProtKB-KW"/>
</dbReference>
<gene>
    <name evidence="7" type="ORF">NGM29_19895</name>
</gene>
<sequence length="216" mass="23925">MDIDAGQVNCIIGPNGSGKSTALKAINGLIPIWDGTVTMFGDDMTHASPREIVEFGIITVPQGGRVFADMSVRENLRLGAYLEDDDEFLSERYRYVYDMFPILKERESQLAGSMSGGQQAMLALGRALMSDPEFLLLDEPSAGLAPNLIDDVFDHLTTLKDAGVNMLLIEQNVRKVLNIAEYIYILDNGHVRFEGGKDELTDEDDLVEMYLGRRST</sequence>
<dbReference type="InterPro" id="IPR052156">
    <property type="entry name" value="BCAA_Transport_ATP-bd_LivF"/>
</dbReference>
<dbReference type="PANTHER" id="PTHR43820">
    <property type="entry name" value="HIGH-AFFINITY BRANCHED-CHAIN AMINO ACID TRANSPORT ATP-BINDING PROTEIN LIVF"/>
    <property type="match status" value="1"/>
</dbReference>
<dbReference type="SMART" id="SM00382">
    <property type="entry name" value="AAA"/>
    <property type="match status" value="1"/>
</dbReference>
<protein>
    <submittedName>
        <fullName evidence="7">ABC transporter ATP-binding protein</fullName>
    </submittedName>
</protein>
<dbReference type="KEGG" id="sawl:NGM29_19895"/>
<keyword evidence="2" id="KW-0813">Transport</keyword>
<keyword evidence="3" id="KW-0547">Nucleotide-binding</keyword>
<dbReference type="InterPro" id="IPR003439">
    <property type="entry name" value="ABC_transporter-like_ATP-bd"/>
</dbReference>
<dbReference type="InterPro" id="IPR027417">
    <property type="entry name" value="P-loop_NTPase"/>
</dbReference>
<dbReference type="Proteomes" id="UP001056855">
    <property type="component" value="Plasmid unnamed1"/>
</dbReference>
<keyword evidence="8" id="KW-1185">Reference proteome</keyword>
<feature type="domain" description="ABC transporter" evidence="6">
    <location>
        <begin position="1"/>
        <end position="213"/>
    </location>
</feature>
<keyword evidence="4 7" id="KW-0067">ATP-binding</keyword>
<dbReference type="InterPro" id="IPR003593">
    <property type="entry name" value="AAA+_ATPase"/>
</dbReference>
<dbReference type="GO" id="GO:0016887">
    <property type="term" value="F:ATP hydrolysis activity"/>
    <property type="evidence" value="ECO:0007669"/>
    <property type="project" value="InterPro"/>
</dbReference>
<dbReference type="EMBL" id="CP100356">
    <property type="protein sequence ID" value="UTF55659.1"/>
    <property type="molecule type" value="Genomic_DNA"/>
</dbReference>